<organism evidence="1 2">
    <name type="scientific">Dallia pectoralis</name>
    <name type="common">Alaska blackfish</name>
    <dbReference type="NCBI Taxonomy" id="75939"/>
    <lineage>
        <taxon>Eukaryota</taxon>
        <taxon>Metazoa</taxon>
        <taxon>Chordata</taxon>
        <taxon>Craniata</taxon>
        <taxon>Vertebrata</taxon>
        <taxon>Euteleostomi</taxon>
        <taxon>Actinopterygii</taxon>
        <taxon>Neopterygii</taxon>
        <taxon>Teleostei</taxon>
        <taxon>Protacanthopterygii</taxon>
        <taxon>Esociformes</taxon>
        <taxon>Umbridae</taxon>
        <taxon>Dallia</taxon>
    </lineage>
</organism>
<comment type="caution">
    <text evidence="1">The sequence shown here is derived from an EMBL/GenBank/DDBJ whole genome shotgun (WGS) entry which is preliminary data.</text>
</comment>
<evidence type="ECO:0000313" key="2">
    <source>
        <dbReference type="Proteomes" id="UP001157502"/>
    </source>
</evidence>
<dbReference type="Proteomes" id="UP001157502">
    <property type="component" value="Chromosome 7"/>
</dbReference>
<reference evidence="1" key="1">
    <citation type="submission" date="2021-05" db="EMBL/GenBank/DDBJ databases">
        <authorList>
            <person name="Pan Q."/>
            <person name="Jouanno E."/>
            <person name="Zahm M."/>
            <person name="Klopp C."/>
            <person name="Cabau C."/>
            <person name="Louis A."/>
            <person name="Berthelot C."/>
            <person name="Parey E."/>
            <person name="Roest Crollius H."/>
            <person name="Montfort J."/>
            <person name="Robinson-Rechavi M."/>
            <person name="Bouchez O."/>
            <person name="Lampietro C."/>
            <person name="Lopez Roques C."/>
            <person name="Donnadieu C."/>
            <person name="Postlethwait J."/>
            <person name="Bobe J."/>
            <person name="Dillon D."/>
            <person name="Chandos A."/>
            <person name="von Hippel F."/>
            <person name="Guiguen Y."/>
        </authorList>
    </citation>
    <scope>NUCLEOTIDE SEQUENCE</scope>
    <source>
        <strain evidence="1">YG-Jan2019</strain>
    </source>
</reference>
<gene>
    <name evidence="1" type="ORF">DPEC_G00083930</name>
</gene>
<keyword evidence="2" id="KW-1185">Reference proteome</keyword>
<evidence type="ECO:0000313" key="1">
    <source>
        <dbReference type="EMBL" id="KAJ8008968.1"/>
    </source>
</evidence>
<sequence length="66" mass="6880">MRVQTGSVSVCLLVSHALTHYKTSGLKHLLTSLHLGSKGCLTAAPASSAPVRSSKTEAVAVETMMK</sequence>
<dbReference type="EMBL" id="CM055734">
    <property type="protein sequence ID" value="KAJ8008968.1"/>
    <property type="molecule type" value="Genomic_DNA"/>
</dbReference>
<proteinExistence type="predicted"/>
<name>A0ACC2GYX6_DALPE</name>
<protein>
    <submittedName>
        <fullName evidence="1">Uncharacterized protein</fullName>
    </submittedName>
</protein>
<accession>A0ACC2GYX6</accession>